<protein>
    <recommendedName>
        <fullName evidence="1">DUF5641 domain-containing protein</fullName>
    </recommendedName>
</protein>
<keyword evidence="3" id="KW-1185">Reference proteome</keyword>
<feature type="domain" description="DUF5641" evidence="1">
    <location>
        <begin position="254"/>
        <end position="347"/>
    </location>
</feature>
<sequence length="351" mass="39758">LEISDIVLHTDSTIALAWLNTPANHLKTFITNRVSEVQRLTENCCWTHVPSHLNPADLVSCGLSPRDLPELKLWWSGPSFLERGELSGGPGPPLMNESEYSCELKNGVVPEMPMSSVCVSTNSDLSFLSDLLCMRTFELVKEPDEKLSGFLSAEGIEWKFIPPRAYSFGGLWEAAVKSAKYHLKRIVGRSNLTYEEFLTVSIQIEGILNSRPLCPLSSSADDLNALTPAHFLIGRSMNSIIEPNLTDLNESVLKRWQRVTRLVQLIWNKWHRGYLSELQQRNKWHFQKKNVKVGDLVVLIEDNMPTFKWPLGRVTKIYSGNDTLIRVVKVKTQNGKYKRAISRVCLLPMPV</sequence>
<dbReference type="EMBL" id="BGPR01191808">
    <property type="protein sequence ID" value="GBM93527.1"/>
    <property type="molecule type" value="Genomic_DNA"/>
</dbReference>
<dbReference type="Proteomes" id="UP000499080">
    <property type="component" value="Unassembled WGS sequence"/>
</dbReference>
<dbReference type="InterPro" id="IPR040676">
    <property type="entry name" value="DUF5641"/>
</dbReference>
<reference evidence="2 3" key="1">
    <citation type="journal article" date="2019" name="Sci. Rep.">
        <title>Orb-weaving spider Araneus ventricosus genome elucidates the spidroin gene catalogue.</title>
        <authorList>
            <person name="Kono N."/>
            <person name="Nakamura H."/>
            <person name="Ohtoshi R."/>
            <person name="Moran D.A.P."/>
            <person name="Shinohara A."/>
            <person name="Yoshida Y."/>
            <person name="Fujiwara M."/>
            <person name="Mori M."/>
            <person name="Tomita M."/>
            <person name="Arakawa K."/>
        </authorList>
    </citation>
    <scope>NUCLEOTIDE SEQUENCE [LARGE SCALE GENOMIC DNA]</scope>
</reference>
<dbReference type="Gene3D" id="3.30.420.10">
    <property type="entry name" value="Ribonuclease H-like superfamily/Ribonuclease H"/>
    <property type="match status" value="1"/>
</dbReference>
<accession>A0A4Y2JUP4</accession>
<dbReference type="AlphaFoldDB" id="A0A4Y2JUP4"/>
<dbReference type="Pfam" id="PF18701">
    <property type="entry name" value="DUF5641"/>
    <property type="match status" value="1"/>
</dbReference>
<evidence type="ECO:0000259" key="1">
    <source>
        <dbReference type="Pfam" id="PF18701"/>
    </source>
</evidence>
<proteinExistence type="predicted"/>
<dbReference type="GO" id="GO:0003676">
    <property type="term" value="F:nucleic acid binding"/>
    <property type="evidence" value="ECO:0007669"/>
    <property type="project" value="InterPro"/>
</dbReference>
<name>A0A4Y2JUP4_ARAVE</name>
<comment type="caution">
    <text evidence="2">The sequence shown here is derived from an EMBL/GenBank/DDBJ whole genome shotgun (WGS) entry which is preliminary data.</text>
</comment>
<dbReference type="PANTHER" id="PTHR47331">
    <property type="entry name" value="PHD-TYPE DOMAIN-CONTAINING PROTEIN"/>
    <property type="match status" value="1"/>
</dbReference>
<gene>
    <name evidence="2" type="ORF">AVEN_88341_1</name>
</gene>
<organism evidence="2 3">
    <name type="scientific">Araneus ventricosus</name>
    <name type="common">Orbweaver spider</name>
    <name type="synonym">Epeira ventricosa</name>
    <dbReference type="NCBI Taxonomy" id="182803"/>
    <lineage>
        <taxon>Eukaryota</taxon>
        <taxon>Metazoa</taxon>
        <taxon>Ecdysozoa</taxon>
        <taxon>Arthropoda</taxon>
        <taxon>Chelicerata</taxon>
        <taxon>Arachnida</taxon>
        <taxon>Araneae</taxon>
        <taxon>Araneomorphae</taxon>
        <taxon>Entelegynae</taxon>
        <taxon>Araneoidea</taxon>
        <taxon>Araneidae</taxon>
        <taxon>Araneus</taxon>
    </lineage>
</organism>
<evidence type="ECO:0000313" key="3">
    <source>
        <dbReference type="Proteomes" id="UP000499080"/>
    </source>
</evidence>
<evidence type="ECO:0000313" key="2">
    <source>
        <dbReference type="EMBL" id="GBM93527.1"/>
    </source>
</evidence>
<dbReference type="OrthoDB" id="6436503at2759"/>
<dbReference type="InterPro" id="IPR036397">
    <property type="entry name" value="RNaseH_sf"/>
</dbReference>
<feature type="non-terminal residue" evidence="2">
    <location>
        <position position="1"/>
    </location>
</feature>